<name>A0A200QXM2_MACCD</name>
<dbReference type="InterPro" id="IPR052929">
    <property type="entry name" value="RNase_H-like_EbsB-rel"/>
</dbReference>
<dbReference type="InParanoid" id="A0A200QXM2"/>
<evidence type="ECO:0000259" key="1">
    <source>
        <dbReference type="Pfam" id="PF13456"/>
    </source>
</evidence>
<protein>
    <submittedName>
        <fullName evidence="2">Ribonuclease H domain</fullName>
    </submittedName>
</protein>
<keyword evidence="3" id="KW-1185">Reference proteome</keyword>
<proteinExistence type="predicted"/>
<dbReference type="InterPro" id="IPR036397">
    <property type="entry name" value="RNaseH_sf"/>
</dbReference>
<dbReference type="CDD" id="cd06222">
    <property type="entry name" value="RNase_H_like"/>
    <property type="match status" value="1"/>
</dbReference>
<dbReference type="SUPFAM" id="SSF53098">
    <property type="entry name" value="Ribonuclease H-like"/>
    <property type="match status" value="1"/>
</dbReference>
<dbReference type="InterPro" id="IPR002156">
    <property type="entry name" value="RNaseH_domain"/>
</dbReference>
<dbReference type="OMA" id="KERNECH"/>
<dbReference type="Gene3D" id="3.30.420.10">
    <property type="entry name" value="Ribonuclease H-like superfamily/Ribonuclease H"/>
    <property type="match status" value="1"/>
</dbReference>
<dbReference type="InterPro" id="IPR044730">
    <property type="entry name" value="RNase_H-like_dom_plant"/>
</dbReference>
<dbReference type="GO" id="GO:0004523">
    <property type="term" value="F:RNA-DNA hybrid ribonuclease activity"/>
    <property type="evidence" value="ECO:0007669"/>
    <property type="project" value="InterPro"/>
</dbReference>
<dbReference type="PANTHER" id="PTHR47074">
    <property type="entry name" value="BNAC02G40300D PROTEIN"/>
    <property type="match status" value="1"/>
</dbReference>
<dbReference type="Pfam" id="PF13456">
    <property type="entry name" value="RVT_3"/>
    <property type="match status" value="1"/>
</dbReference>
<evidence type="ECO:0000313" key="3">
    <source>
        <dbReference type="Proteomes" id="UP000195402"/>
    </source>
</evidence>
<dbReference type="Proteomes" id="UP000195402">
    <property type="component" value="Unassembled WGS sequence"/>
</dbReference>
<organism evidence="2 3">
    <name type="scientific">Macleaya cordata</name>
    <name type="common">Five-seeded plume-poppy</name>
    <name type="synonym">Bocconia cordata</name>
    <dbReference type="NCBI Taxonomy" id="56857"/>
    <lineage>
        <taxon>Eukaryota</taxon>
        <taxon>Viridiplantae</taxon>
        <taxon>Streptophyta</taxon>
        <taxon>Embryophyta</taxon>
        <taxon>Tracheophyta</taxon>
        <taxon>Spermatophyta</taxon>
        <taxon>Magnoliopsida</taxon>
        <taxon>Ranunculales</taxon>
        <taxon>Papaveraceae</taxon>
        <taxon>Papaveroideae</taxon>
        <taxon>Macleaya</taxon>
    </lineage>
</organism>
<evidence type="ECO:0000313" key="2">
    <source>
        <dbReference type="EMBL" id="OVA15216.1"/>
    </source>
</evidence>
<gene>
    <name evidence="2" type="ORF">BVC80_3g28</name>
</gene>
<dbReference type="InterPro" id="IPR012337">
    <property type="entry name" value="RNaseH-like_sf"/>
</dbReference>
<sequence length="282" mass="32214">MHLLVECQFSRAVWFASSLGIHNHQIDFSSFLDWFPNWFKPQSQLNIPKETWPTILVVSCWLIWKERCKRVFENTKPHPLNTCNQILYCLHNPPKSRNISNLNISYALTWSPPPRNTIKINVDGSFKTLNEFSGIGMLARNHAGAFIGGWSRCCRTESASITESLALLEAVNWALSIKISDLIIEGDAQQLVSYVSSNQQQYLPKSLNIYWKSKLILDDVKFLAMNFNSFKCLYVKRSANRCADQLAKMARRSGHTSYWGGSPPPPMLKFYALDLCNASQMV</sequence>
<dbReference type="GO" id="GO:0003676">
    <property type="term" value="F:nucleic acid binding"/>
    <property type="evidence" value="ECO:0007669"/>
    <property type="project" value="InterPro"/>
</dbReference>
<dbReference type="OrthoDB" id="1494249at2759"/>
<reference evidence="2 3" key="1">
    <citation type="journal article" date="2017" name="Mol. Plant">
        <title>The Genome of Medicinal Plant Macleaya cordata Provides New Insights into Benzylisoquinoline Alkaloids Metabolism.</title>
        <authorList>
            <person name="Liu X."/>
            <person name="Liu Y."/>
            <person name="Huang P."/>
            <person name="Ma Y."/>
            <person name="Qing Z."/>
            <person name="Tang Q."/>
            <person name="Cao H."/>
            <person name="Cheng P."/>
            <person name="Zheng Y."/>
            <person name="Yuan Z."/>
            <person name="Zhou Y."/>
            <person name="Liu J."/>
            <person name="Tang Z."/>
            <person name="Zhuo Y."/>
            <person name="Zhang Y."/>
            <person name="Yu L."/>
            <person name="Huang J."/>
            <person name="Yang P."/>
            <person name="Peng Q."/>
            <person name="Zhang J."/>
            <person name="Jiang W."/>
            <person name="Zhang Z."/>
            <person name="Lin K."/>
            <person name="Ro D.K."/>
            <person name="Chen X."/>
            <person name="Xiong X."/>
            <person name="Shang Y."/>
            <person name="Huang S."/>
            <person name="Zeng J."/>
        </authorList>
    </citation>
    <scope>NUCLEOTIDE SEQUENCE [LARGE SCALE GENOMIC DNA]</scope>
    <source>
        <strain evidence="3">cv. BLH2017</strain>
        <tissue evidence="2">Root</tissue>
    </source>
</reference>
<accession>A0A200QXM2</accession>
<dbReference type="AlphaFoldDB" id="A0A200QXM2"/>
<comment type="caution">
    <text evidence="2">The sequence shown here is derived from an EMBL/GenBank/DDBJ whole genome shotgun (WGS) entry which is preliminary data.</text>
</comment>
<dbReference type="EMBL" id="MVGT01000862">
    <property type="protein sequence ID" value="OVA15216.1"/>
    <property type="molecule type" value="Genomic_DNA"/>
</dbReference>
<feature type="domain" description="RNase H type-1" evidence="1">
    <location>
        <begin position="121"/>
        <end position="250"/>
    </location>
</feature>
<dbReference type="STRING" id="56857.A0A200QXM2"/>
<dbReference type="PANTHER" id="PTHR47074:SF11">
    <property type="entry name" value="REVERSE TRANSCRIPTASE-LIKE PROTEIN"/>
    <property type="match status" value="1"/>
</dbReference>